<dbReference type="GO" id="GO:0005524">
    <property type="term" value="F:ATP binding"/>
    <property type="evidence" value="ECO:0007669"/>
    <property type="project" value="InterPro"/>
</dbReference>
<evidence type="ECO:0000256" key="1">
    <source>
        <dbReference type="ARBA" id="ARBA00022614"/>
    </source>
</evidence>
<evidence type="ECO:0000256" key="4">
    <source>
        <dbReference type="SAM" id="Phobius"/>
    </source>
</evidence>
<dbReference type="Gene3D" id="3.30.200.20">
    <property type="entry name" value="Phosphorylase Kinase, domain 1"/>
    <property type="match status" value="1"/>
</dbReference>
<dbReference type="PANTHER" id="PTHR44329">
    <property type="entry name" value="SERINE/THREONINE-PROTEIN KINASE TNNI3K-RELATED"/>
    <property type="match status" value="1"/>
</dbReference>
<keyword evidence="1" id="KW-0433">Leucine-rich repeat</keyword>
<comment type="caution">
    <text evidence="7">The sequence shown here is derived from an EMBL/GenBank/DDBJ whole genome shotgun (WGS) entry which is preliminary data.</text>
</comment>
<dbReference type="CDD" id="cd13999">
    <property type="entry name" value="STKc_MAP3K-like"/>
    <property type="match status" value="1"/>
</dbReference>
<organism evidence="7 8">
    <name type="scientific">Peronospora matthiolae</name>
    <dbReference type="NCBI Taxonomy" id="2874970"/>
    <lineage>
        <taxon>Eukaryota</taxon>
        <taxon>Sar</taxon>
        <taxon>Stramenopiles</taxon>
        <taxon>Oomycota</taxon>
        <taxon>Peronosporomycetes</taxon>
        <taxon>Peronosporales</taxon>
        <taxon>Peronosporaceae</taxon>
        <taxon>Peronospora</taxon>
    </lineage>
</organism>
<keyword evidence="4" id="KW-1133">Transmembrane helix</keyword>
<feature type="chain" id="PRO_5043550435" description="Protein kinase domain-containing protein" evidence="5">
    <location>
        <begin position="26"/>
        <end position="798"/>
    </location>
</feature>
<keyword evidence="4" id="KW-0812">Transmembrane</keyword>
<dbReference type="PROSITE" id="PS50011">
    <property type="entry name" value="PROTEIN_KINASE_DOM"/>
    <property type="match status" value="1"/>
</dbReference>
<evidence type="ECO:0000256" key="2">
    <source>
        <dbReference type="ARBA" id="ARBA00022737"/>
    </source>
</evidence>
<dbReference type="InterPro" id="IPR001611">
    <property type="entry name" value="Leu-rich_rpt"/>
</dbReference>
<dbReference type="EMBL" id="CAKLBY020000024">
    <property type="protein sequence ID" value="CAK7901578.1"/>
    <property type="molecule type" value="Genomic_DNA"/>
</dbReference>
<evidence type="ECO:0000256" key="5">
    <source>
        <dbReference type="SAM" id="SignalP"/>
    </source>
</evidence>
<feature type="region of interest" description="Disordered" evidence="3">
    <location>
        <begin position="778"/>
        <end position="798"/>
    </location>
</feature>
<reference evidence="7" key="1">
    <citation type="submission" date="2024-01" db="EMBL/GenBank/DDBJ databases">
        <authorList>
            <person name="Webb A."/>
        </authorList>
    </citation>
    <scope>NUCLEOTIDE SEQUENCE</scope>
    <source>
        <strain evidence="7">Pm1</strain>
    </source>
</reference>
<evidence type="ECO:0000256" key="3">
    <source>
        <dbReference type="SAM" id="MobiDB-lite"/>
    </source>
</evidence>
<evidence type="ECO:0000259" key="6">
    <source>
        <dbReference type="PROSITE" id="PS50011"/>
    </source>
</evidence>
<dbReference type="GO" id="GO:0004674">
    <property type="term" value="F:protein serine/threonine kinase activity"/>
    <property type="evidence" value="ECO:0007669"/>
    <property type="project" value="TreeGrafter"/>
</dbReference>
<sequence>MTSCQYGALRLVAGFIAVAAIHAGAQDSSIPGDVPALRTGEEIAYSTGSANYTTRINEGAGETAAYIARGYASTMDENEQRLTVIDDSLLMESVCNGDPVVFLKSTMVPANGACLLAQSRYNLSCSCLSGFANQTEWTFRIRAPDSDPVSPFPTTLNMSSIVTVNSLMLLDVPAELVSIAIEGASTSLVPVHLAKATTADSTLSLVRSQEVSALTKVDIQNLDLSDVAIGVGFVPTTLTNLSMRHCNLTSLSHLFLESFAALESLNLAANKLFSIYTRLPGSVEALHAMTEMNLANNSFTEFPVHLLRFPNLRKLDLSGNAITNLTVTSDELAVIAHLSVFHIDNQVKSGSSESTCERGLWQETHNARFCVVNNTSNLPVTEIAVAQGSEDKSMNWKIFMVIAAFGGCLVGLLLFFLATTFSRCQRKRHTKLVSASPGADDVQTPHMMEASASQAVYNSLHPTLHAGILNDPLIMSFRLNYTEVKVGRCISKGGFGLVYIGMYKQRRVAVKKIMREKCEKLSQIRMFIREIALMGSLKHERIVEFIGVAWDSLRNLSAVTEYMERGDLRDVLHSLKRHGSNADDGLTWGGLKLTIALHIAEGLAYMHSLSPKVIHRDLKSKNVLLNDAYEAKLSDFGVSRERQVVGAKGGLGKFMTPGVGTSFWIAPEVLLGKDYDEHADIFSFGVVLSELDTDDYPYWNSGTIPGQGIPDERRVQEQKILEKVALGSLRPTFYNDCPAGVLSLAASCLEGRPENRPSASEVVLTIKELIRVMLFDGPQSEPEPDEIVTAGFLSDEHE</sequence>
<dbReference type="Pfam" id="PF00069">
    <property type="entry name" value="Pkinase"/>
    <property type="match status" value="1"/>
</dbReference>
<protein>
    <recommendedName>
        <fullName evidence="6">Protein kinase domain-containing protein</fullName>
    </recommendedName>
</protein>
<feature type="signal peptide" evidence="5">
    <location>
        <begin position="1"/>
        <end position="25"/>
    </location>
</feature>
<proteinExistence type="predicted"/>
<feature type="transmembrane region" description="Helical" evidence="4">
    <location>
        <begin position="398"/>
        <end position="421"/>
    </location>
</feature>
<dbReference type="Gene3D" id="1.10.510.10">
    <property type="entry name" value="Transferase(Phosphotransferase) domain 1"/>
    <property type="match status" value="1"/>
</dbReference>
<dbReference type="SUPFAM" id="SSF56112">
    <property type="entry name" value="Protein kinase-like (PK-like)"/>
    <property type="match status" value="1"/>
</dbReference>
<evidence type="ECO:0000313" key="8">
    <source>
        <dbReference type="Proteomes" id="UP001162060"/>
    </source>
</evidence>
<dbReference type="PANTHER" id="PTHR44329:SF214">
    <property type="entry name" value="PROTEIN KINASE DOMAIN-CONTAINING PROTEIN"/>
    <property type="match status" value="1"/>
</dbReference>
<dbReference type="SMART" id="SM00220">
    <property type="entry name" value="S_TKc"/>
    <property type="match status" value="1"/>
</dbReference>
<dbReference type="Proteomes" id="UP001162060">
    <property type="component" value="Unassembled WGS sequence"/>
</dbReference>
<dbReference type="PROSITE" id="PS00108">
    <property type="entry name" value="PROTEIN_KINASE_ST"/>
    <property type="match status" value="1"/>
</dbReference>
<accession>A0AAV1T3S8</accession>
<dbReference type="InterPro" id="IPR000719">
    <property type="entry name" value="Prot_kinase_dom"/>
</dbReference>
<keyword evidence="5" id="KW-0732">Signal</keyword>
<dbReference type="InterPro" id="IPR008271">
    <property type="entry name" value="Ser/Thr_kinase_AS"/>
</dbReference>
<gene>
    <name evidence="7" type="ORF">PM001_LOCUS2299</name>
</gene>
<dbReference type="InterPro" id="IPR051681">
    <property type="entry name" value="Ser/Thr_Kinases-Pseudokinases"/>
</dbReference>
<dbReference type="InterPro" id="IPR011009">
    <property type="entry name" value="Kinase-like_dom_sf"/>
</dbReference>
<name>A0AAV1T3S8_9STRA</name>
<keyword evidence="4" id="KW-0472">Membrane</keyword>
<dbReference type="Gene3D" id="3.80.10.10">
    <property type="entry name" value="Ribonuclease Inhibitor"/>
    <property type="match status" value="1"/>
</dbReference>
<feature type="domain" description="Protein kinase" evidence="6">
    <location>
        <begin position="484"/>
        <end position="770"/>
    </location>
</feature>
<dbReference type="InterPro" id="IPR032675">
    <property type="entry name" value="LRR_dom_sf"/>
</dbReference>
<dbReference type="PROSITE" id="PS51450">
    <property type="entry name" value="LRR"/>
    <property type="match status" value="1"/>
</dbReference>
<keyword evidence="2" id="KW-0677">Repeat</keyword>
<evidence type="ECO:0000313" key="7">
    <source>
        <dbReference type="EMBL" id="CAK7901578.1"/>
    </source>
</evidence>
<dbReference type="SUPFAM" id="SSF52058">
    <property type="entry name" value="L domain-like"/>
    <property type="match status" value="1"/>
</dbReference>
<dbReference type="AlphaFoldDB" id="A0AAV1T3S8"/>